<dbReference type="PANTHER" id="PTHR34351:SF1">
    <property type="entry name" value="SLR1927 PROTEIN"/>
    <property type="match status" value="1"/>
</dbReference>
<dbReference type="Proteomes" id="UP000776164">
    <property type="component" value="Unassembled WGS sequence"/>
</dbReference>
<name>A0ABS2L3I4_9MICO</name>
<evidence type="ECO:0000256" key="1">
    <source>
        <dbReference type="SAM" id="MobiDB-lite"/>
    </source>
</evidence>
<keyword evidence="2" id="KW-0472">Membrane</keyword>
<organism evidence="4 5">
    <name type="scientific">Subtercola frigoramans</name>
    <dbReference type="NCBI Taxonomy" id="120298"/>
    <lineage>
        <taxon>Bacteria</taxon>
        <taxon>Bacillati</taxon>
        <taxon>Actinomycetota</taxon>
        <taxon>Actinomycetes</taxon>
        <taxon>Micrococcales</taxon>
        <taxon>Microbacteriaceae</taxon>
        <taxon>Subtercola</taxon>
    </lineage>
</organism>
<sequence>MSKLPRLTLRGWGFVSVAVVFFVVMQVLQHREFSFVALFLLALPLIGLASVSLYRLPLTVERRFQPELAPAGSLVTVRLTLRNEGVRAAPEASWSDSAEAPLAPSEPAELPLLRGFRSSRSDAPTAHALSYERNATHRGHHAIGPLVLLLVDPFGMAYRRASVGATDVLTVTPSIVPLPRGALRLAAGSGAAQQSRQLGSGGEHDVISRKYQTGDSMRRVNWSATARFGELMVRQDDQQNDQHAVVILDSSRQSYRSVSEQRSVSGRSGREHQGGGSWSPEFEWAVSMAASIGVHLLEEGFHVRVVDSAHPEGRQFEPDSAGTFADLPGEHALLLHSAQADLVDAVDVDFRHAVTRDDSVAGDAPPLFAVVGRLGATSTQTLAVAARLASSAVAVIVVPGEHVGPGGRAEPGKREASGGREARRDPDWAVALRDVLEDSGWVAQIVSSDDAPSSVWGTSSGERLTL</sequence>
<proteinExistence type="predicted"/>
<keyword evidence="2" id="KW-0812">Transmembrane</keyword>
<evidence type="ECO:0000256" key="2">
    <source>
        <dbReference type="SAM" id="Phobius"/>
    </source>
</evidence>
<evidence type="ECO:0000259" key="3">
    <source>
        <dbReference type="Pfam" id="PF01882"/>
    </source>
</evidence>
<accession>A0ABS2L3I4</accession>
<feature type="domain" description="DUF58" evidence="3">
    <location>
        <begin position="208"/>
        <end position="260"/>
    </location>
</feature>
<feature type="transmembrane region" description="Helical" evidence="2">
    <location>
        <begin position="7"/>
        <end position="27"/>
    </location>
</feature>
<evidence type="ECO:0000313" key="5">
    <source>
        <dbReference type="Proteomes" id="UP000776164"/>
    </source>
</evidence>
<feature type="compositionally biased region" description="Polar residues" evidence="1">
    <location>
        <begin position="257"/>
        <end position="266"/>
    </location>
</feature>
<feature type="transmembrane region" description="Helical" evidence="2">
    <location>
        <begin position="33"/>
        <end position="54"/>
    </location>
</feature>
<comment type="caution">
    <text evidence="4">The sequence shown here is derived from an EMBL/GenBank/DDBJ whole genome shotgun (WGS) entry which is preliminary data.</text>
</comment>
<feature type="compositionally biased region" description="Basic and acidic residues" evidence="1">
    <location>
        <begin position="410"/>
        <end position="425"/>
    </location>
</feature>
<dbReference type="InterPro" id="IPR002881">
    <property type="entry name" value="DUF58"/>
</dbReference>
<dbReference type="PANTHER" id="PTHR34351">
    <property type="entry name" value="SLR1927 PROTEIN-RELATED"/>
    <property type="match status" value="1"/>
</dbReference>
<dbReference type="Pfam" id="PF01882">
    <property type="entry name" value="DUF58"/>
    <property type="match status" value="1"/>
</dbReference>
<evidence type="ECO:0000313" key="4">
    <source>
        <dbReference type="EMBL" id="MBM7471579.1"/>
    </source>
</evidence>
<keyword evidence="2" id="KW-1133">Transmembrane helix</keyword>
<keyword evidence="5" id="KW-1185">Reference proteome</keyword>
<dbReference type="EMBL" id="JAFBBU010000001">
    <property type="protein sequence ID" value="MBM7471579.1"/>
    <property type="molecule type" value="Genomic_DNA"/>
</dbReference>
<reference evidence="4 5" key="1">
    <citation type="submission" date="2021-01" db="EMBL/GenBank/DDBJ databases">
        <title>Sequencing the genomes of 1000 actinobacteria strains.</title>
        <authorList>
            <person name="Klenk H.-P."/>
        </authorList>
    </citation>
    <scope>NUCLEOTIDE SEQUENCE [LARGE SCALE GENOMIC DNA]</scope>
    <source>
        <strain evidence="4 5">DSM 13057</strain>
    </source>
</reference>
<feature type="region of interest" description="Disordered" evidence="1">
    <location>
        <begin position="257"/>
        <end position="278"/>
    </location>
</feature>
<protein>
    <submittedName>
        <fullName evidence="4">Uncharacterized protein (DUF58 family)</fullName>
    </submittedName>
</protein>
<gene>
    <name evidence="4" type="ORF">JOE66_001213</name>
</gene>
<dbReference type="RefSeq" id="WP_205107666.1">
    <property type="nucleotide sequence ID" value="NZ_BAAAHT010000013.1"/>
</dbReference>
<feature type="region of interest" description="Disordered" evidence="1">
    <location>
        <begin position="402"/>
        <end position="425"/>
    </location>
</feature>